<evidence type="ECO:0000313" key="4">
    <source>
        <dbReference type="Proteomes" id="UP000663844"/>
    </source>
</evidence>
<evidence type="ECO:0000313" key="3">
    <source>
        <dbReference type="EMBL" id="CAF4449956.1"/>
    </source>
</evidence>
<dbReference type="Proteomes" id="UP000663844">
    <property type="component" value="Unassembled WGS sequence"/>
</dbReference>
<dbReference type="InterPro" id="IPR011935">
    <property type="entry name" value="CHP02231"/>
</dbReference>
<gene>
    <name evidence="3" type="ORF">OXD698_LOCUS54333</name>
</gene>
<dbReference type="PANTHER" id="PTHR31005">
    <property type="entry name" value="DUF4139 DOMAIN-CONTAINING PROTEIN"/>
    <property type="match status" value="1"/>
</dbReference>
<dbReference type="InterPro" id="IPR025554">
    <property type="entry name" value="DUF4140"/>
</dbReference>
<dbReference type="AlphaFoldDB" id="A0A820SHG5"/>
<feature type="coiled-coil region" evidence="1">
    <location>
        <begin position="53"/>
        <end position="80"/>
    </location>
</feature>
<evidence type="ECO:0000256" key="1">
    <source>
        <dbReference type="SAM" id="Coils"/>
    </source>
</evidence>
<feature type="non-terminal residue" evidence="3">
    <location>
        <position position="141"/>
    </location>
</feature>
<accession>A0A820SHG5</accession>
<keyword evidence="1" id="KW-0175">Coiled coil</keyword>
<organism evidence="3 4">
    <name type="scientific">Adineta steineri</name>
    <dbReference type="NCBI Taxonomy" id="433720"/>
    <lineage>
        <taxon>Eukaryota</taxon>
        <taxon>Metazoa</taxon>
        <taxon>Spiralia</taxon>
        <taxon>Gnathifera</taxon>
        <taxon>Rotifera</taxon>
        <taxon>Eurotatoria</taxon>
        <taxon>Bdelloidea</taxon>
        <taxon>Adinetida</taxon>
        <taxon>Adinetidae</taxon>
        <taxon>Adineta</taxon>
    </lineage>
</organism>
<protein>
    <recommendedName>
        <fullName evidence="2">DUF4140 domain-containing protein</fullName>
    </recommendedName>
</protein>
<dbReference type="EMBL" id="CAJOAZ010032758">
    <property type="protein sequence ID" value="CAF4449956.1"/>
    <property type="molecule type" value="Genomic_DNA"/>
</dbReference>
<feature type="non-terminal residue" evidence="3">
    <location>
        <position position="1"/>
    </location>
</feature>
<reference evidence="3" key="1">
    <citation type="submission" date="2021-02" db="EMBL/GenBank/DDBJ databases">
        <authorList>
            <person name="Nowell W R."/>
        </authorList>
    </citation>
    <scope>NUCLEOTIDE SEQUENCE</scope>
</reference>
<feature type="domain" description="DUF4140" evidence="2">
    <location>
        <begin position="2"/>
        <end position="82"/>
    </location>
</feature>
<sequence>EGTSDLIFEGFSPFVDQTSLHVSGGTGKACTILEVSYQTCYENAKPETDLSSLEKLQSEFNQIEDNVGVHQREVARLTKQRAWIEGRASKLMNQDGQINVNDLDAMQQFMDFYRKNLLNLDDQTTKEEIESKRLTQERDGL</sequence>
<dbReference type="Pfam" id="PF13600">
    <property type="entry name" value="DUF4140"/>
    <property type="match status" value="1"/>
</dbReference>
<evidence type="ECO:0000259" key="2">
    <source>
        <dbReference type="Pfam" id="PF13600"/>
    </source>
</evidence>
<comment type="caution">
    <text evidence="3">The sequence shown here is derived from an EMBL/GenBank/DDBJ whole genome shotgun (WGS) entry which is preliminary data.</text>
</comment>
<dbReference type="PANTHER" id="PTHR31005:SF8">
    <property type="entry name" value="DUF4139 DOMAIN-CONTAINING PROTEIN"/>
    <property type="match status" value="1"/>
</dbReference>
<proteinExistence type="predicted"/>
<name>A0A820SHG5_9BILA</name>